<reference evidence="4" key="1">
    <citation type="journal article" date="2019" name="Int. J. Syst. Evol. Microbiol.">
        <title>The Global Catalogue of Microorganisms (GCM) 10K type strain sequencing project: providing services to taxonomists for standard genome sequencing and annotation.</title>
        <authorList>
            <consortium name="The Broad Institute Genomics Platform"/>
            <consortium name="The Broad Institute Genome Sequencing Center for Infectious Disease"/>
            <person name="Wu L."/>
            <person name="Ma J."/>
        </authorList>
    </citation>
    <scope>NUCLEOTIDE SEQUENCE [LARGE SCALE GENOMIC DNA]</scope>
    <source>
        <strain evidence="4">CECT 7398</strain>
    </source>
</reference>
<dbReference type="Proteomes" id="UP001238540">
    <property type="component" value="Unassembled WGS sequence"/>
</dbReference>
<dbReference type="PRINTS" id="PR00922">
    <property type="entry name" value="DADACBPTASE3"/>
</dbReference>
<comment type="caution">
    <text evidence="3">The sequence shown here is derived from an EMBL/GenBank/DDBJ whole genome shotgun (WGS) entry which is preliminary data.</text>
</comment>
<dbReference type="EMBL" id="JAUFQC010000001">
    <property type="protein sequence ID" value="MDN3609104.1"/>
    <property type="molecule type" value="Genomic_DNA"/>
</dbReference>
<keyword evidence="3" id="KW-0645">Protease</keyword>
<comment type="similarity">
    <text evidence="1">Belongs to the peptidase S13 family.</text>
</comment>
<evidence type="ECO:0000313" key="3">
    <source>
        <dbReference type="EMBL" id="MDN3609104.1"/>
    </source>
</evidence>
<keyword evidence="2 3" id="KW-0378">Hydrolase</keyword>
<organism evidence="3 4">
    <name type="scientific">Vibrio ostreicida</name>
    <dbReference type="NCBI Taxonomy" id="526588"/>
    <lineage>
        <taxon>Bacteria</taxon>
        <taxon>Pseudomonadati</taxon>
        <taxon>Pseudomonadota</taxon>
        <taxon>Gammaproteobacteria</taxon>
        <taxon>Vibrionales</taxon>
        <taxon>Vibrionaceae</taxon>
        <taxon>Vibrio</taxon>
    </lineage>
</organism>
<dbReference type="RefSeq" id="WP_076586223.1">
    <property type="nucleotide sequence ID" value="NZ_JABEYA020000002.1"/>
</dbReference>
<dbReference type="PANTHER" id="PTHR30023:SF0">
    <property type="entry name" value="PENICILLIN-SENSITIVE CARBOXYPEPTIDASE A"/>
    <property type="match status" value="1"/>
</dbReference>
<dbReference type="InterPro" id="IPR012338">
    <property type="entry name" value="Beta-lactam/transpept-like"/>
</dbReference>
<evidence type="ECO:0000256" key="1">
    <source>
        <dbReference type="ARBA" id="ARBA00006096"/>
    </source>
</evidence>
<dbReference type="Gene3D" id="3.50.80.20">
    <property type="entry name" value="D-Ala-D-Ala carboxypeptidase C, peptidase S13"/>
    <property type="match status" value="1"/>
</dbReference>
<evidence type="ECO:0000256" key="2">
    <source>
        <dbReference type="ARBA" id="ARBA00022801"/>
    </source>
</evidence>
<dbReference type="NCBIfam" id="TIGR00666">
    <property type="entry name" value="PBP4"/>
    <property type="match status" value="1"/>
</dbReference>
<dbReference type="GO" id="GO:0009002">
    <property type="term" value="F:serine-type D-Ala-D-Ala carboxypeptidase activity"/>
    <property type="evidence" value="ECO:0007669"/>
    <property type="project" value="UniProtKB-EC"/>
</dbReference>
<dbReference type="EC" id="3.4.16.4" evidence="3"/>
<accession>A0ABT8BRW3</accession>
<dbReference type="PANTHER" id="PTHR30023">
    <property type="entry name" value="D-ALANYL-D-ALANINE CARBOXYPEPTIDASE"/>
    <property type="match status" value="1"/>
</dbReference>
<name>A0ABT8BRW3_9VIBR</name>
<keyword evidence="4" id="KW-1185">Reference proteome</keyword>
<proteinExistence type="inferred from homology"/>
<dbReference type="Pfam" id="PF02113">
    <property type="entry name" value="Peptidase_S13"/>
    <property type="match status" value="1"/>
</dbReference>
<gene>
    <name evidence="3" type="primary">dacB</name>
    <name evidence="3" type="ORF">QWZ16_05115</name>
</gene>
<evidence type="ECO:0000313" key="4">
    <source>
        <dbReference type="Proteomes" id="UP001238540"/>
    </source>
</evidence>
<protein>
    <submittedName>
        <fullName evidence="3">Serine-type D-Ala-D-Ala carboxypeptidase</fullName>
        <ecNumber evidence="3">3.4.16.4</ecNumber>
        <ecNumber evidence="3">3.4.21.-</ecNumber>
    </submittedName>
</protein>
<dbReference type="EC" id="3.4.21.-" evidence="3"/>
<dbReference type="InterPro" id="IPR000667">
    <property type="entry name" value="Peptidase_S13"/>
</dbReference>
<dbReference type="SUPFAM" id="SSF56601">
    <property type="entry name" value="beta-lactamase/transpeptidase-like"/>
    <property type="match status" value="1"/>
</dbReference>
<dbReference type="Gene3D" id="3.40.710.10">
    <property type="entry name" value="DD-peptidase/beta-lactamase superfamily"/>
    <property type="match status" value="1"/>
</dbReference>
<keyword evidence="3" id="KW-0121">Carboxypeptidase</keyword>
<sequence length="481" mass="53542">MQLLNVFLIVFLFLSPIKAFAYAPLSELPHGSRATLLVESLVENDTLLDTSNSQQYFPPASTLKLVTALAAKLELGDNFYFETTLEKADDDLALRFSGDPTLKTKNLKQLFAVAKRNGLREIRGDIWLDNRAFTGYNRGIGWPWDILGVCYSAPAAAISLDRNCVQASIYTQDDGRTRVYVPEHYPVYVTTQAKSVTTEQKTSTQCDLELISSPDNHYQLNGCLVKRDKPLPLKFAVQDPELYTQRMLHNILKELNITFNGSVRIGSLQRHNTTLLATHRSPPLVKLLETMLKRSDNLIADNVTKTLGAKFYIQPGSFSNGTKAIKQIIFAHTGVNLDAAPLADGSGLSRNNRLTSQSMAQILRYIWANDDTLNLIAMMPVSGESGTLKYRRSMRQQPIKGAFIAKSGSVYGSYNMAGFGLDSSGKPATLFVQYVADYLPPKPKPDQKPTEAPITKFETLFYQDIVKLSHSIPKNLFTTVK</sequence>
<dbReference type="NCBIfam" id="NF008322">
    <property type="entry name" value="PRK11113.1"/>
    <property type="match status" value="1"/>
</dbReference>